<keyword evidence="24" id="KW-1185">Reference proteome</keyword>
<dbReference type="NCBIfam" id="TIGR02074">
    <property type="entry name" value="PBP_1a_fam"/>
    <property type="match status" value="1"/>
</dbReference>
<evidence type="ECO:0000313" key="23">
    <source>
        <dbReference type="EMBL" id="EED29454.1"/>
    </source>
</evidence>
<dbReference type="SUPFAM" id="SSF53955">
    <property type="entry name" value="Lysozyme-like"/>
    <property type="match status" value="1"/>
</dbReference>
<dbReference type="InterPro" id="IPR050396">
    <property type="entry name" value="Glycosyltr_51/Transpeptidase"/>
</dbReference>
<comment type="similarity">
    <text evidence="4">In the N-terminal section; belongs to the glycosyltransferase 51 family.</text>
</comment>
<keyword evidence="15" id="KW-0511">Multifunctional enzyme</keyword>
<evidence type="ECO:0000256" key="6">
    <source>
        <dbReference type="ARBA" id="ARBA00022670"/>
    </source>
</evidence>
<evidence type="ECO:0000256" key="1">
    <source>
        <dbReference type="ARBA" id="ARBA00004370"/>
    </source>
</evidence>
<dbReference type="GO" id="GO:0008658">
    <property type="term" value="F:penicillin binding"/>
    <property type="evidence" value="ECO:0007669"/>
    <property type="project" value="InterPro"/>
</dbReference>
<evidence type="ECO:0000256" key="10">
    <source>
        <dbReference type="ARBA" id="ARBA00022801"/>
    </source>
</evidence>
<feature type="transmembrane region" description="Helical" evidence="20">
    <location>
        <begin position="16"/>
        <end position="36"/>
    </location>
</feature>
<feature type="compositionally biased region" description="Basic and acidic residues" evidence="19">
    <location>
        <begin position="967"/>
        <end position="977"/>
    </location>
</feature>
<comment type="caution">
    <text evidence="23">The sequence shown here is derived from an EMBL/GenBank/DDBJ whole genome shotgun (WGS) entry which is preliminary data.</text>
</comment>
<dbReference type="GO" id="GO:0030288">
    <property type="term" value="C:outer membrane-bounded periplasmic space"/>
    <property type="evidence" value="ECO:0007669"/>
    <property type="project" value="TreeGrafter"/>
</dbReference>
<dbReference type="RefSeq" id="WP_004791344.1">
    <property type="nucleotide sequence ID" value="NZ_ABJV02000001.1"/>
</dbReference>
<evidence type="ECO:0000256" key="13">
    <source>
        <dbReference type="ARBA" id="ARBA00022989"/>
    </source>
</evidence>
<evidence type="ECO:0000256" key="2">
    <source>
        <dbReference type="ARBA" id="ARBA00004752"/>
    </source>
</evidence>
<dbReference type="GO" id="GO:0008955">
    <property type="term" value="F:peptidoglycan glycosyltransferase activity"/>
    <property type="evidence" value="ECO:0007669"/>
    <property type="project" value="UniProtKB-EC"/>
</dbReference>
<dbReference type="Pfam" id="PF00905">
    <property type="entry name" value="Transpeptidase"/>
    <property type="match status" value="1"/>
</dbReference>
<organism evidence="23 24">
    <name type="scientific">Borreliella garinii PBr</name>
    <dbReference type="NCBI Taxonomy" id="498743"/>
    <lineage>
        <taxon>Bacteria</taxon>
        <taxon>Pseudomonadati</taxon>
        <taxon>Spirochaetota</taxon>
        <taxon>Spirochaetia</taxon>
        <taxon>Spirochaetales</taxon>
        <taxon>Borreliaceae</taxon>
        <taxon>Borreliella</taxon>
    </lineage>
</organism>
<evidence type="ECO:0000256" key="8">
    <source>
        <dbReference type="ARBA" id="ARBA00022679"/>
    </source>
</evidence>
<feature type="domain" description="Penicillin-binding protein transpeptidase" evidence="21">
    <location>
        <begin position="423"/>
        <end position="684"/>
    </location>
</feature>
<name>B7XSC0_BORGR</name>
<evidence type="ECO:0000256" key="5">
    <source>
        <dbReference type="ARBA" id="ARBA00022645"/>
    </source>
</evidence>
<keyword evidence="7" id="KW-0328">Glycosyltransferase</keyword>
<dbReference type="InterPro" id="IPR036950">
    <property type="entry name" value="PBP_transglycosylase"/>
</dbReference>
<dbReference type="InterPro" id="IPR001264">
    <property type="entry name" value="Glyco_trans_51"/>
</dbReference>
<feature type="region of interest" description="Disordered" evidence="19">
    <location>
        <begin position="816"/>
        <end position="901"/>
    </location>
</feature>
<evidence type="ECO:0000256" key="20">
    <source>
        <dbReference type="SAM" id="Phobius"/>
    </source>
</evidence>
<evidence type="ECO:0000256" key="4">
    <source>
        <dbReference type="ARBA" id="ARBA00007739"/>
    </source>
</evidence>
<dbReference type="Gene3D" id="3.40.710.10">
    <property type="entry name" value="DD-peptidase/beta-lactamase superfamily"/>
    <property type="match status" value="2"/>
</dbReference>
<keyword evidence="6" id="KW-0645">Protease</keyword>
<dbReference type="SUPFAM" id="SSF56601">
    <property type="entry name" value="beta-lactamase/transpeptidase-like"/>
    <property type="match status" value="1"/>
</dbReference>
<dbReference type="Gene3D" id="1.10.3810.10">
    <property type="entry name" value="Biosynthetic peptidoglycan transglycosylase-like"/>
    <property type="match status" value="1"/>
</dbReference>
<proteinExistence type="inferred from homology"/>
<dbReference type="EC" id="2.4.99.28" evidence="17"/>
<dbReference type="GO" id="GO:0009252">
    <property type="term" value="P:peptidoglycan biosynthetic process"/>
    <property type="evidence" value="ECO:0007669"/>
    <property type="project" value="UniProtKB-KW"/>
</dbReference>
<sequence length="984" mass="111195">MKLNSFSLRKINKHKLLIYLTYFTVSFSIIALSLAISKTINIQKDKNFGYVNPAIPSRLLDINGKQITQFISDENRELMPLRKMPDNLINTLLIREDIGFFSHRGFSLIGIFRAAFNIVLGRYFSGGSTLTQQLAKLLYTNQARRSILRKLHEIWWAIQLEKKLSKYEILEKYLNKVYFGNGNYGIVAASKFFFGKSVNKINTAESVMMIIQLPNAKLYSPLYNPEFSKKIQRAVLNQVVSNGIVKAEIAEKEFNEYWQNYDWTRMADTSAISNKKDQAPYFSEYIRQKIIKYLPDGANIYKDGYSIYSTLDLEAQKYADKVTNDMINKARTMHNLNRSSETIIINSEIVPVVDAISDLLGIKNLRINGRQYKKLRKRKFYEDNIDLIASFGAILGIDKIDKATKEYIIKNKLAPKLIAQPEGAMIAIDTTSGAIRAMVGGSGHAKDNEFNRATQAKVQPGSAFKALYFAAAIDLKKITAATMFSDSPVAFLDKNGEVYAPGNYGGKWRGNVLTRQALALSLNIPALRILDKLGFDSAISYSSKLLGITDPKEIEKTFPKVYPLALGVISVSPIQMARAFAILGNSGNEIEPYGIRYIEDRAGRIIANEEAKILSKIKSQEYQTQIVSPQAAYIITDMMKSTIQYGTLSNQRYTNLKNFNSDIAGKSGTTQNWADGWAIGYSPYITTAFWVGFDKKGYSLGISGTGTGLVGPSWGEFMAEYHKNLPKKVFVKPAGIISIPVQAETGLLPEEIADEKIINELFISGTQPIEKSKYYKNKLEFKNTIEFNIYGIDEINNNDEINFDTPEFEYLDNNLESLNNNNDLENSNNNNDLENNNNNNDLENNNNNNDLENSNNNNDLENNNNNNDLENNNNNNDLENSNNNNNLENSNNNNDLENKNEDGIEMGIKKPLKEIENKNPQQDLINNDNNNKEMFIKNTKEIKDEVIVNETNTEVQNIKELNSNNNENEKINNKDVNGEDIQLD</sequence>
<dbReference type="GO" id="GO:0008360">
    <property type="term" value="P:regulation of cell shape"/>
    <property type="evidence" value="ECO:0007669"/>
    <property type="project" value="UniProtKB-KW"/>
</dbReference>
<dbReference type="GO" id="GO:0071555">
    <property type="term" value="P:cell wall organization"/>
    <property type="evidence" value="ECO:0007669"/>
    <property type="project" value="UniProtKB-KW"/>
</dbReference>
<dbReference type="Pfam" id="PF00912">
    <property type="entry name" value="Transgly"/>
    <property type="match status" value="1"/>
</dbReference>
<evidence type="ECO:0000256" key="19">
    <source>
        <dbReference type="SAM" id="MobiDB-lite"/>
    </source>
</evidence>
<dbReference type="PANTHER" id="PTHR32282:SF27">
    <property type="entry name" value="PENICILLIN-BINDING PROTEIN 1A"/>
    <property type="match status" value="1"/>
</dbReference>
<evidence type="ECO:0000256" key="7">
    <source>
        <dbReference type="ARBA" id="ARBA00022676"/>
    </source>
</evidence>
<evidence type="ECO:0000256" key="18">
    <source>
        <dbReference type="ARBA" id="ARBA00049902"/>
    </source>
</evidence>
<feature type="region of interest" description="Disordered" evidence="19">
    <location>
        <begin position="961"/>
        <end position="984"/>
    </location>
</feature>
<feature type="compositionally biased region" description="Low complexity" evidence="19">
    <location>
        <begin position="816"/>
        <end position="895"/>
    </location>
</feature>
<dbReference type="PANTHER" id="PTHR32282">
    <property type="entry name" value="BINDING PROTEIN TRANSPEPTIDASE, PUTATIVE-RELATED"/>
    <property type="match status" value="1"/>
</dbReference>
<evidence type="ECO:0000256" key="17">
    <source>
        <dbReference type="ARBA" id="ARBA00044770"/>
    </source>
</evidence>
<keyword evidence="16" id="KW-0961">Cell wall biogenesis/degradation</keyword>
<evidence type="ECO:0000259" key="22">
    <source>
        <dbReference type="Pfam" id="PF00912"/>
    </source>
</evidence>
<evidence type="ECO:0000313" key="24">
    <source>
        <dbReference type="Proteomes" id="UP000006103"/>
    </source>
</evidence>
<dbReference type="GO" id="GO:0004180">
    <property type="term" value="F:carboxypeptidase activity"/>
    <property type="evidence" value="ECO:0007669"/>
    <property type="project" value="UniProtKB-KW"/>
</dbReference>
<comment type="subcellular location">
    <subcellularLocation>
        <location evidence="1">Membrane</location>
    </subcellularLocation>
</comment>
<dbReference type="GO" id="GO:0016020">
    <property type="term" value="C:membrane"/>
    <property type="evidence" value="ECO:0007669"/>
    <property type="project" value="UniProtKB-SubCell"/>
</dbReference>
<evidence type="ECO:0000256" key="15">
    <source>
        <dbReference type="ARBA" id="ARBA00023268"/>
    </source>
</evidence>
<protein>
    <recommendedName>
        <fullName evidence="17">peptidoglycan glycosyltransferase</fullName>
        <ecNumber evidence="17">2.4.99.28</ecNumber>
    </recommendedName>
</protein>
<evidence type="ECO:0000256" key="16">
    <source>
        <dbReference type="ARBA" id="ARBA00023316"/>
    </source>
</evidence>
<evidence type="ECO:0000256" key="11">
    <source>
        <dbReference type="ARBA" id="ARBA00022960"/>
    </source>
</evidence>
<keyword evidence="9 20" id="KW-0812">Transmembrane</keyword>
<gene>
    <name evidence="23" type="ORF">BGAPBR_0759</name>
</gene>
<dbReference type="InterPro" id="IPR012338">
    <property type="entry name" value="Beta-lactam/transpept-like"/>
</dbReference>
<evidence type="ECO:0000259" key="21">
    <source>
        <dbReference type="Pfam" id="PF00905"/>
    </source>
</evidence>
<dbReference type="AlphaFoldDB" id="B7XSC0"/>
<comment type="pathway">
    <text evidence="2">Cell wall biogenesis; peptidoglycan biosynthesis.</text>
</comment>
<evidence type="ECO:0000256" key="14">
    <source>
        <dbReference type="ARBA" id="ARBA00023136"/>
    </source>
</evidence>
<keyword evidence="11" id="KW-0133">Cell shape</keyword>
<keyword evidence="5" id="KW-0121">Carboxypeptidase</keyword>
<dbReference type="InterPro" id="IPR023346">
    <property type="entry name" value="Lysozyme-like_dom_sf"/>
</dbReference>
<accession>B7XSC0</accession>
<keyword evidence="10" id="KW-0378">Hydrolase</keyword>
<dbReference type="EMBL" id="ABJV02000001">
    <property type="protein sequence ID" value="EED29454.1"/>
    <property type="molecule type" value="Genomic_DNA"/>
</dbReference>
<evidence type="ECO:0000256" key="12">
    <source>
        <dbReference type="ARBA" id="ARBA00022984"/>
    </source>
</evidence>
<keyword evidence="14 20" id="KW-0472">Membrane</keyword>
<dbReference type="InterPro" id="IPR001460">
    <property type="entry name" value="PCN-bd_Tpept"/>
</dbReference>
<comment type="catalytic activity">
    <reaction evidence="18">
        <text>[GlcNAc-(1-&gt;4)-Mur2Ac(oyl-L-Ala-gamma-D-Glu-L-Lys-D-Ala-D-Ala)](n)-di-trans,octa-cis-undecaprenyl diphosphate + beta-D-GlcNAc-(1-&gt;4)-Mur2Ac(oyl-L-Ala-gamma-D-Glu-L-Lys-D-Ala-D-Ala)-di-trans,octa-cis-undecaprenyl diphosphate = [GlcNAc-(1-&gt;4)-Mur2Ac(oyl-L-Ala-gamma-D-Glu-L-Lys-D-Ala-D-Ala)](n+1)-di-trans,octa-cis-undecaprenyl diphosphate + di-trans,octa-cis-undecaprenyl diphosphate + H(+)</text>
        <dbReference type="Rhea" id="RHEA:23708"/>
        <dbReference type="Rhea" id="RHEA-COMP:9602"/>
        <dbReference type="Rhea" id="RHEA-COMP:9603"/>
        <dbReference type="ChEBI" id="CHEBI:15378"/>
        <dbReference type="ChEBI" id="CHEBI:58405"/>
        <dbReference type="ChEBI" id="CHEBI:60033"/>
        <dbReference type="ChEBI" id="CHEBI:78435"/>
        <dbReference type="EC" id="2.4.99.28"/>
    </reaction>
</comment>
<comment type="similarity">
    <text evidence="3">In the C-terminal section; belongs to the transpeptidase family.</text>
</comment>
<keyword evidence="8" id="KW-0808">Transferase</keyword>
<keyword evidence="13 20" id="KW-1133">Transmembrane helix</keyword>
<evidence type="ECO:0000256" key="9">
    <source>
        <dbReference type="ARBA" id="ARBA00022692"/>
    </source>
</evidence>
<reference evidence="23 24" key="1">
    <citation type="journal article" date="2011" name="J. Bacteriol.">
        <title>Whole-genome sequences of two Borrelia afzelii and two Borrelia garinii Lyme disease agent isolates.</title>
        <authorList>
            <person name="Casjens S.R."/>
            <person name="Mongodin E.F."/>
            <person name="Qiu W.-G."/>
            <person name="Dunn J.J."/>
            <person name="Luft B.J."/>
            <person name="Fraser-Liggett C.M."/>
            <person name="Schutzer S.E."/>
        </authorList>
    </citation>
    <scope>NUCLEOTIDE SEQUENCE [LARGE SCALE GENOMIC DNA]</scope>
    <source>
        <strain evidence="23 24">PBr</strain>
    </source>
</reference>
<dbReference type="Proteomes" id="UP000006103">
    <property type="component" value="Unassembled WGS sequence"/>
</dbReference>
<evidence type="ECO:0000256" key="3">
    <source>
        <dbReference type="ARBA" id="ARBA00007090"/>
    </source>
</evidence>
<dbReference type="GO" id="GO:0006508">
    <property type="term" value="P:proteolysis"/>
    <property type="evidence" value="ECO:0007669"/>
    <property type="project" value="UniProtKB-KW"/>
</dbReference>
<feature type="domain" description="Glycosyl transferase family 51" evidence="22">
    <location>
        <begin position="64"/>
        <end position="239"/>
    </location>
</feature>
<keyword evidence="12" id="KW-0573">Peptidoglycan synthesis</keyword>
<dbReference type="STRING" id="29519.BLA33_00570"/>